<proteinExistence type="predicted"/>
<organism evidence="1 2">
    <name type="scientific">Bacillus atrophaeus (strain 1942)</name>
    <dbReference type="NCBI Taxonomy" id="720555"/>
    <lineage>
        <taxon>Bacteria</taxon>
        <taxon>Bacillati</taxon>
        <taxon>Bacillota</taxon>
        <taxon>Bacilli</taxon>
        <taxon>Bacillales</taxon>
        <taxon>Bacillaceae</taxon>
        <taxon>Bacillus</taxon>
    </lineage>
</organism>
<dbReference type="EMBL" id="CP002207">
    <property type="protein sequence ID" value="ADP31843.1"/>
    <property type="molecule type" value="Genomic_DNA"/>
</dbReference>
<reference evidence="1 2" key="1">
    <citation type="journal article" date="2011" name="Front. Microbiol.">
        <title>Genomic signatures of strain selection and enhancement in Bacillus atrophaeus var. globigii, a historical biowarfare simulant.</title>
        <authorList>
            <person name="Gibbons H.S."/>
            <person name="Broomall S.M."/>
            <person name="McNew L.A."/>
            <person name="Daligault H."/>
            <person name="Chapman C."/>
            <person name="Bruce D."/>
            <person name="Karavis M."/>
            <person name="Krepps M."/>
            <person name="McGregor P.A."/>
            <person name="Hong C."/>
            <person name="Park K.H."/>
            <person name="Akmal A."/>
            <person name="Feldman A."/>
            <person name="Lin J.S."/>
            <person name="Chang W.E."/>
            <person name="Higgs B.W."/>
            <person name="Demirev P."/>
            <person name="Lindquist J."/>
            <person name="Liem A."/>
            <person name="Fochler E."/>
            <person name="Read T.D."/>
            <person name="Tapia R."/>
            <person name="Johnson S."/>
            <person name="Bishop-Lilly K.A."/>
            <person name="Detter C."/>
            <person name="Han C."/>
            <person name="Sozhamannan S."/>
            <person name="Rosenzweig C.N."/>
            <person name="Skowronski E.W."/>
        </authorList>
    </citation>
    <scope>NUCLEOTIDE SEQUENCE [LARGE SCALE GENOMIC DNA]</scope>
    <source>
        <strain evidence="1 2">1942</strain>
    </source>
</reference>
<evidence type="ECO:0000313" key="1">
    <source>
        <dbReference type="EMBL" id="ADP31843.1"/>
    </source>
</evidence>
<evidence type="ECO:0000313" key="2">
    <source>
        <dbReference type="Proteomes" id="UP000006867"/>
    </source>
</evidence>
<accession>A0ABN3Z7F3</accession>
<gene>
    <name evidence="1" type="ordered locus">BATR1942_04445</name>
</gene>
<name>A0ABN3Z7F3_BACA1</name>
<keyword evidence="2" id="KW-1185">Reference proteome</keyword>
<dbReference type="Proteomes" id="UP000006867">
    <property type="component" value="Chromosome"/>
</dbReference>
<sequence length="68" mass="7648">MIEQRQLITSVSTGIAVSPRDGIDGLKLMNYISQGAQMFSNRRKFLKRRKAGAITAKTEAVKRKDHTQ</sequence>
<protein>
    <submittedName>
        <fullName evidence="1">Uncharacterized protein</fullName>
    </submittedName>
</protein>